<feature type="active site" description="Proton donor" evidence="8 9">
    <location>
        <position position="102"/>
    </location>
</feature>
<dbReference type="GO" id="GO:0008652">
    <property type="term" value="P:amino acid biosynthetic process"/>
    <property type="evidence" value="ECO:0007669"/>
    <property type="project" value="UniProtKB-KW"/>
</dbReference>
<feature type="binding site" evidence="8 10">
    <location>
        <position position="86"/>
    </location>
    <ligand>
        <name>substrate</name>
    </ligand>
</feature>
<gene>
    <name evidence="8" type="primary">aroQ</name>
    <name evidence="12" type="ORF">GE115_01495</name>
</gene>
<dbReference type="PIRSF" id="PIRSF001399">
    <property type="entry name" value="DHquinase_II"/>
    <property type="match status" value="1"/>
</dbReference>
<evidence type="ECO:0000256" key="5">
    <source>
        <dbReference type="ARBA" id="ARBA00012060"/>
    </source>
</evidence>
<dbReference type="InterPro" id="IPR018509">
    <property type="entry name" value="DHquinase_II_CS"/>
</dbReference>
<dbReference type="InterPro" id="IPR001874">
    <property type="entry name" value="DHquinase_II"/>
</dbReference>
<dbReference type="EMBL" id="WJIF01000001">
    <property type="protein sequence ID" value="MRG58555.1"/>
    <property type="molecule type" value="Genomic_DNA"/>
</dbReference>
<dbReference type="Proteomes" id="UP000431080">
    <property type="component" value="Unassembled WGS sequence"/>
</dbReference>
<dbReference type="UniPathway" id="UPA00053">
    <property type="reaction ID" value="UER00086"/>
</dbReference>
<evidence type="ECO:0000256" key="9">
    <source>
        <dbReference type="PIRSR" id="PIRSR001399-1"/>
    </source>
</evidence>
<dbReference type="EC" id="4.2.1.10" evidence="5 8"/>
<keyword evidence="6 8" id="KW-0057">Aromatic amino acid biosynthesis</keyword>
<evidence type="ECO:0000256" key="6">
    <source>
        <dbReference type="ARBA" id="ARBA00023141"/>
    </source>
</evidence>
<keyword evidence="8" id="KW-0028">Amino-acid biosynthesis</keyword>
<dbReference type="PANTHER" id="PTHR21272">
    <property type="entry name" value="CATABOLIC 3-DEHYDROQUINASE"/>
    <property type="match status" value="1"/>
</dbReference>
<dbReference type="GO" id="GO:0019631">
    <property type="term" value="P:quinate catabolic process"/>
    <property type="evidence" value="ECO:0007669"/>
    <property type="project" value="TreeGrafter"/>
</dbReference>
<dbReference type="NCBIfam" id="NF003807">
    <property type="entry name" value="PRK05395.1-4"/>
    <property type="match status" value="1"/>
</dbReference>
<comment type="function">
    <text evidence="8">Catalyzes a trans-dehydration via an enolate intermediate.</text>
</comment>
<comment type="subunit">
    <text evidence="4 8">Homododecamer.</text>
</comment>
<dbReference type="RefSeq" id="WP_312854779.1">
    <property type="nucleotide sequence ID" value="NZ_WJIF01000001.1"/>
</dbReference>
<evidence type="ECO:0000256" key="1">
    <source>
        <dbReference type="ARBA" id="ARBA00001864"/>
    </source>
</evidence>
<evidence type="ECO:0000256" key="7">
    <source>
        <dbReference type="ARBA" id="ARBA00023239"/>
    </source>
</evidence>
<feature type="binding site" evidence="8 10">
    <location>
        <position position="73"/>
    </location>
    <ligand>
        <name>substrate</name>
    </ligand>
</feature>
<dbReference type="PROSITE" id="PS01029">
    <property type="entry name" value="DEHYDROQUINASE_II"/>
    <property type="match status" value="1"/>
</dbReference>
<dbReference type="GO" id="GO:0009073">
    <property type="term" value="P:aromatic amino acid family biosynthetic process"/>
    <property type="evidence" value="ECO:0007669"/>
    <property type="project" value="UniProtKB-KW"/>
</dbReference>
<name>A0A6I2EZJ7_9MICO</name>
<dbReference type="HAMAP" id="MF_00169">
    <property type="entry name" value="AroQ"/>
    <property type="match status" value="1"/>
</dbReference>
<dbReference type="Gene3D" id="3.40.50.9100">
    <property type="entry name" value="Dehydroquinase, class II"/>
    <property type="match status" value="1"/>
</dbReference>
<evidence type="ECO:0000256" key="8">
    <source>
        <dbReference type="HAMAP-Rule" id="MF_00169"/>
    </source>
</evidence>
<dbReference type="AlphaFoldDB" id="A0A6I2EZJ7"/>
<evidence type="ECO:0000256" key="2">
    <source>
        <dbReference type="ARBA" id="ARBA00004902"/>
    </source>
</evidence>
<protein>
    <recommendedName>
        <fullName evidence="5 8">3-dehydroquinate dehydratase</fullName>
        <shortName evidence="8">3-dehydroquinase</shortName>
        <ecNumber evidence="5 8">4.2.1.10</ecNumber>
    </recommendedName>
    <alternativeName>
        <fullName evidence="8">Type II DHQase</fullName>
    </alternativeName>
</protein>
<comment type="similarity">
    <text evidence="3 8">Belongs to the type-II 3-dehydroquinase family.</text>
</comment>
<dbReference type="GO" id="GO:0003855">
    <property type="term" value="F:3-dehydroquinate dehydratase activity"/>
    <property type="evidence" value="ECO:0007669"/>
    <property type="project" value="UniProtKB-UniRule"/>
</dbReference>
<dbReference type="CDD" id="cd00466">
    <property type="entry name" value="DHQase_II"/>
    <property type="match status" value="1"/>
</dbReference>
<feature type="binding site" evidence="8 10">
    <location>
        <begin position="103"/>
        <end position="104"/>
    </location>
    <ligand>
        <name>substrate</name>
    </ligand>
</feature>
<comment type="catalytic activity">
    <reaction evidence="1 8">
        <text>3-dehydroquinate = 3-dehydroshikimate + H2O</text>
        <dbReference type="Rhea" id="RHEA:21096"/>
        <dbReference type="ChEBI" id="CHEBI:15377"/>
        <dbReference type="ChEBI" id="CHEBI:16630"/>
        <dbReference type="ChEBI" id="CHEBI:32364"/>
        <dbReference type="EC" id="4.2.1.10"/>
    </reaction>
</comment>
<evidence type="ECO:0000256" key="4">
    <source>
        <dbReference type="ARBA" id="ARBA00011193"/>
    </source>
</evidence>
<dbReference type="GO" id="GO:0009423">
    <property type="term" value="P:chorismate biosynthetic process"/>
    <property type="evidence" value="ECO:0007669"/>
    <property type="project" value="UniProtKB-UniRule"/>
</dbReference>
<accession>A0A6I2EZJ7</accession>
<feature type="site" description="Transition state stabilizer" evidence="8 11">
    <location>
        <position position="18"/>
    </location>
</feature>
<keyword evidence="13" id="KW-1185">Reference proteome</keyword>
<keyword evidence="7 8" id="KW-0456">Lyase</keyword>
<proteinExistence type="inferred from homology"/>
<dbReference type="SUPFAM" id="SSF52304">
    <property type="entry name" value="Type II 3-dehydroquinate dehydratase"/>
    <property type="match status" value="1"/>
</dbReference>
<dbReference type="PANTHER" id="PTHR21272:SF3">
    <property type="entry name" value="CATABOLIC 3-DEHYDROQUINASE"/>
    <property type="match status" value="1"/>
</dbReference>
<feature type="binding site" evidence="8 10">
    <location>
        <position position="79"/>
    </location>
    <ligand>
        <name>substrate</name>
    </ligand>
</feature>
<dbReference type="NCBIfam" id="NF003805">
    <property type="entry name" value="PRK05395.1-2"/>
    <property type="match status" value="1"/>
</dbReference>
<dbReference type="Pfam" id="PF01220">
    <property type="entry name" value="DHquinase_II"/>
    <property type="match status" value="1"/>
</dbReference>
<sequence>MTTILVLNGPNLARLGSREPEVYGSDSLADIGARLVASVPDDVAIELRQTDDEGELIGWLHEAVDRRAPVVLNPAAFTHYSYGLRDAAAMLKHAGIPLIEVHLTNPHTREAFRHTSVISGVATGVIAGFGADSYRLAVDWLLRAGT</sequence>
<feature type="binding site" evidence="8 10">
    <location>
        <position position="113"/>
    </location>
    <ligand>
        <name>substrate</name>
    </ligand>
</feature>
<organism evidence="12 13">
    <name type="scientific">Agromyces agglutinans</name>
    <dbReference type="NCBI Taxonomy" id="2662258"/>
    <lineage>
        <taxon>Bacteria</taxon>
        <taxon>Bacillati</taxon>
        <taxon>Actinomycetota</taxon>
        <taxon>Actinomycetes</taxon>
        <taxon>Micrococcales</taxon>
        <taxon>Microbacteriaceae</taxon>
        <taxon>Agromyces</taxon>
    </lineage>
</organism>
<evidence type="ECO:0000313" key="13">
    <source>
        <dbReference type="Proteomes" id="UP000431080"/>
    </source>
</evidence>
<evidence type="ECO:0000256" key="11">
    <source>
        <dbReference type="PIRSR" id="PIRSR001399-3"/>
    </source>
</evidence>
<feature type="active site" description="Proton acceptor" evidence="8 9">
    <location>
        <position position="23"/>
    </location>
</feature>
<comment type="caution">
    <text evidence="12">The sequence shown here is derived from an EMBL/GenBank/DDBJ whole genome shotgun (WGS) entry which is preliminary data.</text>
</comment>
<evidence type="ECO:0000313" key="12">
    <source>
        <dbReference type="EMBL" id="MRG58555.1"/>
    </source>
</evidence>
<dbReference type="InterPro" id="IPR036441">
    <property type="entry name" value="DHquinase_II_sf"/>
</dbReference>
<reference evidence="12 13" key="1">
    <citation type="submission" date="2019-10" db="EMBL/GenBank/DDBJ databases">
        <authorList>
            <person name="Nie G."/>
            <person name="Ming H."/>
            <person name="Yi B."/>
        </authorList>
    </citation>
    <scope>NUCLEOTIDE SEQUENCE [LARGE SCALE GENOMIC DNA]</scope>
    <source>
        <strain evidence="12 13">CFH 90414</strain>
    </source>
</reference>
<comment type="pathway">
    <text evidence="2 8">Metabolic intermediate biosynthesis; chorismate biosynthesis; chorismate from D-erythrose 4-phosphate and phosphoenolpyruvate: step 3/7.</text>
</comment>
<evidence type="ECO:0000256" key="3">
    <source>
        <dbReference type="ARBA" id="ARBA00011037"/>
    </source>
</evidence>
<evidence type="ECO:0000256" key="10">
    <source>
        <dbReference type="PIRSR" id="PIRSR001399-2"/>
    </source>
</evidence>